<protein>
    <submittedName>
        <fullName evidence="1">Uncharacterized protein</fullName>
    </submittedName>
</protein>
<dbReference type="OrthoDB" id="2922289at2759"/>
<gene>
    <name evidence="1" type="ORF">CMUS01_01298</name>
</gene>
<dbReference type="EMBL" id="WIGM01000021">
    <property type="protein sequence ID" value="KAF6844243.1"/>
    <property type="molecule type" value="Genomic_DNA"/>
</dbReference>
<organism evidence="1 2">
    <name type="scientific">Colletotrichum musicola</name>
    <dbReference type="NCBI Taxonomy" id="2175873"/>
    <lineage>
        <taxon>Eukaryota</taxon>
        <taxon>Fungi</taxon>
        <taxon>Dikarya</taxon>
        <taxon>Ascomycota</taxon>
        <taxon>Pezizomycotina</taxon>
        <taxon>Sordariomycetes</taxon>
        <taxon>Hypocreomycetidae</taxon>
        <taxon>Glomerellales</taxon>
        <taxon>Glomerellaceae</taxon>
        <taxon>Colletotrichum</taxon>
        <taxon>Colletotrichum orchidearum species complex</taxon>
    </lineage>
</organism>
<keyword evidence="2" id="KW-1185">Reference proteome</keyword>
<dbReference type="AlphaFoldDB" id="A0A8H6U871"/>
<sequence>MLIGVGEGLFDVTKSRISKFRGEPSYQNADIVGQITKENYLQKRKTLLLPFLNQQDLSNPELLRCLILNRVLKHPRTFARADWESFQLARASRVGPFFFCDNCFMGFPTETQLPLAAGCSRRVRTYEDYAVVFQEPTPADAKSPLFVRLRQSGLLFGCGEGATVLVIQAITLRLVKVIIEKLMKEWISLKMERMDLSDRLPDLGAHTRGKHTCRPFCPPSTALPPWDEEFAAILQAQSDKAKAHLKRLWHDPFFFQQQVISQFHQHYGHIEEGVWVSEYNAHRPLMGLIKLELEPGESSLWPLPHSQLPHFANTDIDAKKALVTDLIRRVVRWAVYQCEMWDCLTEKLSELRSVARENDVKLDEGDDRPDLAGAVRHAWIDLVFHARCVAELHMEHIGEDGDLDLPAGLFTWSLNYHYGDVFESKFQKKDLPTKEQWWSMRTFRFAIADCLDSRGCLGMSKLVQLIHTDIHQRHQSLGIQPMVSEDYGGIVVAGLLSDRMETIYPIADDIDDPEDWKRHLGESPVWPFIHDFDELPFEDFIQEDTLRMMHWLLGVTYHPFSAQTLSRSSGLVQQWLIKFWTEISKWIGEHDYDKASGDRGFEFLGSQQHLNSKTIQVSRICGDITNIAPQGHREPPTKYHPTVGSRHLMQSSAEDTRHETLRLAQDQDRKRGKDDYAGFIDSMMLRNRPDNIIRKADWDTMEILYGAKAGTFTEGELFNLCRSLGLDVEDGRREGSRTEIAMTERSLFWTTTGRRKISVHAAHHSVDKVTDGRRRGFRRALEEEFGITLDLIQELYRCQGT</sequence>
<evidence type="ECO:0000313" key="2">
    <source>
        <dbReference type="Proteomes" id="UP000639643"/>
    </source>
</evidence>
<dbReference type="Proteomes" id="UP000639643">
    <property type="component" value="Unassembled WGS sequence"/>
</dbReference>
<accession>A0A8H6U871</accession>
<proteinExistence type="predicted"/>
<reference evidence="1" key="1">
    <citation type="journal article" date="2020" name="Phytopathology">
        <title>Genome Sequence Resources of Colletotrichum truncatum, C. plurivorum, C. musicola, and C. sojae: Four Species Pathogenic to Soybean (Glycine max).</title>
        <authorList>
            <person name="Rogerio F."/>
            <person name="Boufleur T.R."/>
            <person name="Ciampi-Guillardi M."/>
            <person name="Sukno S.A."/>
            <person name="Thon M.R."/>
            <person name="Massola Junior N.S."/>
            <person name="Baroncelli R."/>
        </authorList>
    </citation>
    <scope>NUCLEOTIDE SEQUENCE</scope>
    <source>
        <strain evidence="1">LFN0074</strain>
    </source>
</reference>
<name>A0A8H6U871_9PEZI</name>
<comment type="caution">
    <text evidence="1">The sequence shown here is derived from an EMBL/GenBank/DDBJ whole genome shotgun (WGS) entry which is preliminary data.</text>
</comment>
<evidence type="ECO:0000313" key="1">
    <source>
        <dbReference type="EMBL" id="KAF6844243.1"/>
    </source>
</evidence>